<dbReference type="InterPro" id="IPR038507">
    <property type="entry name" value="YcnI-like_sf"/>
</dbReference>
<feature type="domain" description="YncI copper-binding" evidence="2">
    <location>
        <begin position="20"/>
        <end position="77"/>
    </location>
</feature>
<dbReference type="AlphaFoldDB" id="A0A844BBB1"/>
<accession>A0A844BBB1</accession>
<dbReference type="Pfam" id="PF04314">
    <property type="entry name" value="PCuAC"/>
    <property type="match status" value="1"/>
</dbReference>
<proteinExistence type="predicted"/>
<reference evidence="3 4" key="1">
    <citation type="submission" date="2019-11" db="EMBL/GenBank/DDBJ databases">
        <title>Caenimonas koreensis gen. nov., sp. nov., isolated from activated sludge.</title>
        <authorList>
            <person name="Seung H.R."/>
        </authorList>
    </citation>
    <scope>NUCLEOTIDE SEQUENCE [LARGE SCALE GENOMIC DNA]</scope>
    <source>
        <strain evidence="3 4">EMB320</strain>
    </source>
</reference>
<evidence type="ECO:0000256" key="1">
    <source>
        <dbReference type="SAM" id="SignalP"/>
    </source>
</evidence>
<dbReference type="RefSeq" id="WP_153586059.1">
    <property type="nucleotide sequence ID" value="NZ_WJBU01000015.1"/>
</dbReference>
<keyword evidence="1" id="KW-0732">Signal</keyword>
<dbReference type="PANTHER" id="PTHR36302:SF1">
    <property type="entry name" value="COPPER CHAPERONE PCU(A)C"/>
    <property type="match status" value="1"/>
</dbReference>
<gene>
    <name evidence="3" type="ORF">GHT07_15715</name>
</gene>
<organism evidence="3 4">
    <name type="scientific">Caenimonas koreensis DSM 17982</name>
    <dbReference type="NCBI Taxonomy" id="1121255"/>
    <lineage>
        <taxon>Bacteria</taxon>
        <taxon>Pseudomonadati</taxon>
        <taxon>Pseudomonadota</taxon>
        <taxon>Betaproteobacteria</taxon>
        <taxon>Burkholderiales</taxon>
        <taxon>Comamonadaceae</taxon>
        <taxon>Caenimonas</taxon>
    </lineage>
</organism>
<name>A0A844BBB1_9BURK</name>
<feature type="domain" description="YncI copper-binding" evidence="2">
    <location>
        <begin position="81"/>
        <end position="148"/>
    </location>
</feature>
<dbReference type="CDD" id="cd08545">
    <property type="entry name" value="YcnI_like"/>
    <property type="match status" value="1"/>
</dbReference>
<dbReference type="PANTHER" id="PTHR36302">
    <property type="entry name" value="BLR7088 PROTEIN"/>
    <property type="match status" value="1"/>
</dbReference>
<dbReference type="Gene3D" id="2.60.40.2230">
    <property type="entry name" value="Uncharacterised protein YcnI-like PF07987, DUF1775"/>
    <property type="match status" value="1"/>
</dbReference>
<evidence type="ECO:0000259" key="2">
    <source>
        <dbReference type="Pfam" id="PF07987"/>
    </source>
</evidence>
<dbReference type="SUPFAM" id="SSF110087">
    <property type="entry name" value="DR1885-like metal-binding protein"/>
    <property type="match status" value="1"/>
</dbReference>
<dbReference type="EMBL" id="WJBU01000015">
    <property type="protein sequence ID" value="MRD48737.1"/>
    <property type="molecule type" value="Genomic_DNA"/>
</dbReference>
<sequence>MNKHLFAFVAALAPLMVGAHASLETPIAETGAAYQGVLRIGHGCDASPTTALAMRLPAGFEGARALPKPGWTVDTKPGVLSWTAASKDAALQPTQRGEFAFAVTAPRAAGPAWIKVLQTCEKGAQDWADVPAAGTSVAGMKTPAMLLAVLAPREFAMAKMLPRVEGGWVRGTVPGQSGTGAFMRLTASEPVQLVGVTTPAAGTAEVHEMKMEGDVMRMRAMPKLDLPAGQVVELKPGGYHLMLTDLKQPLQKDTTVPLTLVFRNARGLESRMDVSLPVQMLGPDAMGGHKH</sequence>
<evidence type="ECO:0000313" key="4">
    <source>
        <dbReference type="Proteomes" id="UP000487350"/>
    </source>
</evidence>
<dbReference type="InterPro" id="IPR036182">
    <property type="entry name" value="PCuAC_sf"/>
</dbReference>
<dbReference type="InterPro" id="IPR012533">
    <property type="entry name" value="YcnI-copper_dom"/>
</dbReference>
<dbReference type="Proteomes" id="UP000487350">
    <property type="component" value="Unassembled WGS sequence"/>
</dbReference>
<dbReference type="InterPro" id="IPR058248">
    <property type="entry name" value="Lxx211020-like"/>
</dbReference>
<dbReference type="Pfam" id="PF07987">
    <property type="entry name" value="DUF1775"/>
    <property type="match status" value="2"/>
</dbReference>
<feature type="signal peptide" evidence="1">
    <location>
        <begin position="1"/>
        <end position="21"/>
    </location>
</feature>
<feature type="chain" id="PRO_5032900210" evidence="1">
    <location>
        <begin position="22"/>
        <end position="291"/>
    </location>
</feature>
<dbReference type="OrthoDB" id="9796962at2"/>
<comment type="caution">
    <text evidence="3">The sequence shown here is derived from an EMBL/GenBank/DDBJ whole genome shotgun (WGS) entry which is preliminary data.</text>
</comment>
<evidence type="ECO:0000313" key="3">
    <source>
        <dbReference type="EMBL" id="MRD48737.1"/>
    </source>
</evidence>
<dbReference type="InterPro" id="IPR007410">
    <property type="entry name" value="LpqE-like"/>
</dbReference>
<dbReference type="Gene3D" id="2.60.40.1890">
    <property type="entry name" value="PCu(A)C copper chaperone"/>
    <property type="match status" value="1"/>
</dbReference>
<protein>
    <submittedName>
        <fullName evidence="3">Copper chaperone PCu(A)C</fullName>
    </submittedName>
</protein>
<keyword evidence="4" id="KW-1185">Reference proteome</keyword>